<evidence type="ECO:0000256" key="1">
    <source>
        <dbReference type="SAM" id="MobiDB-lite"/>
    </source>
</evidence>
<evidence type="ECO:0000313" key="2">
    <source>
        <dbReference type="EMBL" id="GID77896.1"/>
    </source>
</evidence>
<organism evidence="2 3">
    <name type="scientific">Paractinoplanes deccanensis</name>
    <dbReference type="NCBI Taxonomy" id="113561"/>
    <lineage>
        <taxon>Bacteria</taxon>
        <taxon>Bacillati</taxon>
        <taxon>Actinomycetota</taxon>
        <taxon>Actinomycetes</taxon>
        <taxon>Micromonosporales</taxon>
        <taxon>Micromonosporaceae</taxon>
        <taxon>Paractinoplanes</taxon>
    </lineage>
</organism>
<dbReference type="Proteomes" id="UP000609879">
    <property type="component" value="Unassembled WGS sequence"/>
</dbReference>
<evidence type="ECO:0008006" key="4">
    <source>
        <dbReference type="Google" id="ProtNLM"/>
    </source>
</evidence>
<feature type="region of interest" description="Disordered" evidence="1">
    <location>
        <begin position="1"/>
        <end position="21"/>
    </location>
</feature>
<comment type="caution">
    <text evidence="2">The sequence shown here is derived from an EMBL/GenBank/DDBJ whole genome shotgun (WGS) entry which is preliminary data.</text>
</comment>
<proteinExistence type="predicted"/>
<protein>
    <recommendedName>
        <fullName evidence="4">Flagellar FliJ protein</fullName>
    </recommendedName>
</protein>
<reference evidence="2 3" key="1">
    <citation type="submission" date="2021-01" db="EMBL/GenBank/DDBJ databases">
        <title>Whole genome shotgun sequence of Actinoplanes deccanensis NBRC 13994.</title>
        <authorList>
            <person name="Komaki H."/>
            <person name="Tamura T."/>
        </authorList>
    </citation>
    <scope>NUCLEOTIDE SEQUENCE [LARGE SCALE GENOMIC DNA]</scope>
    <source>
        <strain evidence="2 3">NBRC 13994</strain>
    </source>
</reference>
<gene>
    <name evidence="2" type="ORF">Ade02nite_65370</name>
</gene>
<name>A0ABQ3YD16_9ACTN</name>
<dbReference type="InterPro" id="IPR053716">
    <property type="entry name" value="Flag_assembly_chemotaxis_eff"/>
</dbReference>
<accession>A0ABQ3YD16</accession>
<sequence>MQGLSEIVDGPTGSGEGVGRPRQEAILNRFFRLSPVLRARKAQEDAARGAVNQSRAEIRDAQALVRRRHLDLVGAEAPTEGTARAMVASIVARQSLAASLMGAQRMVAEAEELERERMAVLADAAKRRRAVELMAERHAEMVRAHDLRKDQAALDEVAMTSKAREAARGGGSEA</sequence>
<keyword evidence="3" id="KW-1185">Reference proteome</keyword>
<evidence type="ECO:0000313" key="3">
    <source>
        <dbReference type="Proteomes" id="UP000609879"/>
    </source>
</evidence>
<dbReference type="EMBL" id="BOMI01000132">
    <property type="protein sequence ID" value="GID77896.1"/>
    <property type="molecule type" value="Genomic_DNA"/>
</dbReference>
<dbReference type="Gene3D" id="1.10.287.1700">
    <property type="match status" value="1"/>
</dbReference>